<protein>
    <submittedName>
        <fullName evidence="2">Uncharacterized protein</fullName>
    </submittedName>
</protein>
<dbReference type="EMBL" id="JAUTDP010000003">
    <property type="protein sequence ID" value="KAK3400761.1"/>
    <property type="molecule type" value="Genomic_DNA"/>
</dbReference>
<reference evidence="2" key="2">
    <citation type="submission" date="2023-07" db="EMBL/GenBank/DDBJ databases">
        <authorList>
            <consortium name="Lawrence Berkeley National Laboratory"/>
            <person name="Haridas S."/>
            <person name="Hensen N."/>
            <person name="Bonometti L."/>
            <person name="Westerberg I."/>
            <person name="Brannstrom I.O."/>
            <person name="Guillou S."/>
            <person name="Cros-Aarteil S."/>
            <person name="Calhoun S."/>
            <person name="Kuo A."/>
            <person name="Mondo S."/>
            <person name="Pangilinan J."/>
            <person name="Riley R."/>
            <person name="LaButti K."/>
            <person name="Andreopoulos B."/>
            <person name="Lipzen A."/>
            <person name="Chen C."/>
            <person name="Yanf M."/>
            <person name="Daum C."/>
            <person name="Ng V."/>
            <person name="Clum A."/>
            <person name="Steindorff A."/>
            <person name="Ohm R."/>
            <person name="Martin F."/>
            <person name="Silar P."/>
            <person name="Natvig D."/>
            <person name="Lalanne C."/>
            <person name="Gautier V."/>
            <person name="Ament-velasquez S.L."/>
            <person name="Kruys A."/>
            <person name="Hutchinson M.I."/>
            <person name="Powell A.J."/>
            <person name="Barry K."/>
            <person name="Miller A.N."/>
            <person name="Grigoriev I.V."/>
            <person name="Debuchy R."/>
            <person name="Gladieux P."/>
            <person name="Thoren M.H."/>
            <person name="Johannesson H."/>
        </authorList>
    </citation>
    <scope>NUCLEOTIDE SEQUENCE</scope>
    <source>
        <strain evidence="2">FGSC 1904</strain>
    </source>
</reference>
<evidence type="ECO:0000256" key="1">
    <source>
        <dbReference type="SAM" id="MobiDB-lite"/>
    </source>
</evidence>
<sequence>MSRSRSCRGCLENAPREAERGEEPVDRQLCFAKMVKMNGHAWLALIALFLLPPSSAKKAPVLDHAMLSTIAGTPSHPPYGIPASDFAHAISAANNNSISNASFPITGYNTSIPAGPDDATGNGITGWHLAIDVAANVPLTHATEIVSATVKKNNVTEVATLSLVPPSVVSLENDSWRICAIVFSGGLSDDTVDGALRNGDKLNGTCDRFLSSACIQQLQVNSVANNTARKGGKGCQGLQVPAACGKSFVVKVGDGYEINSTNVSQLNGNNRYSFFVEASPPTSKDNATVVLAMERIVRPVVITWTHFSTSGEVHDSAGWLSCVKAPDVTNPDWNDSKATNGGGSGKEKSMWALIVALVLTAVMANF</sequence>
<dbReference type="AlphaFoldDB" id="A0AAE0UE14"/>
<feature type="region of interest" description="Disordered" evidence="1">
    <location>
        <begin position="1"/>
        <end position="23"/>
    </location>
</feature>
<comment type="caution">
    <text evidence="2">The sequence shown here is derived from an EMBL/GenBank/DDBJ whole genome shotgun (WGS) entry which is preliminary data.</text>
</comment>
<reference evidence="2" key="1">
    <citation type="journal article" date="2023" name="Mol. Phylogenet. Evol.">
        <title>Genome-scale phylogeny and comparative genomics of the fungal order Sordariales.</title>
        <authorList>
            <person name="Hensen N."/>
            <person name="Bonometti L."/>
            <person name="Westerberg I."/>
            <person name="Brannstrom I.O."/>
            <person name="Guillou S."/>
            <person name="Cros-Aarteil S."/>
            <person name="Calhoun S."/>
            <person name="Haridas S."/>
            <person name="Kuo A."/>
            <person name="Mondo S."/>
            <person name="Pangilinan J."/>
            <person name="Riley R."/>
            <person name="LaButti K."/>
            <person name="Andreopoulos B."/>
            <person name="Lipzen A."/>
            <person name="Chen C."/>
            <person name="Yan M."/>
            <person name="Daum C."/>
            <person name="Ng V."/>
            <person name="Clum A."/>
            <person name="Steindorff A."/>
            <person name="Ohm R.A."/>
            <person name="Martin F."/>
            <person name="Silar P."/>
            <person name="Natvig D.O."/>
            <person name="Lalanne C."/>
            <person name="Gautier V."/>
            <person name="Ament-Velasquez S.L."/>
            <person name="Kruys A."/>
            <person name="Hutchinson M.I."/>
            <person name="Powell A.J."/>
            <person name="Barry K."/>
            <person name="Miller A.N."/>
            <person name="Grigoriev I.V."/>
            <person name="Debuchy R."/>
            <person name="Gladieux P."/>
            <person name="Hiltunen Thoren M."/>
            <person name="Johannesson H."/>
        </authorList>
    </citation>
    <scope>NUCLEOTIDE SEQUENCE</scope>
    <source>
        <strain evidence="2">FGSC 1904</strain>
    </source>
</reference>
<gene>
    <name evidence="2" type="ORF">B0T20DRAFT_390634</name>
</gene>
<evidence type="ECO:0000313" key="3">
    <source>
        <dbReference type="Proteomes" id="UP001281003"/>
    </source>
</evidence>
<accession>A0AAE0UE14</accession>
<name>A0AAE0UE14_SORBR</name>
<organism evidence="2 3">
    <name type="scientific">Sordaria brevicollis</name>
    <dbReference type="NCBI Taxonomy" id="83679"/>
    <lineage>
        <taxon>Eukaryota</taxon>
        <taxon>Fungi</taxon>
        <taxon>Dikarya</taxon>
        <taxon>Ascomycota</taxon>
        <taxon>Pezizomycotina</taxon>
        <taxon>Sordariomycetes</taxon>
        <taxon>Sordariomycetidae</taxon>
        <taxon>Sordariales</taxon>
        <taxon>Sordariaceae</taxon>
        <taxon>Sordaria</taxon>
    </lineage>
</organism>
<feature type="compositionally biased region" description="Basic and acidic residues" evidence="1">
    <location>
        <begin position="14"/>
        <end position="23"/>
    </location>
</feature>
<dbReference type="Proteomes" id="UP001281003">
    <property type="component" value="Unassembled WGS sequence"/>
</dbReference>
<evidence type="ECO:0000313" key="2">
    <source>
        <dbReference type="EMBL" id="KAK3400761.1"/>
    </source>
</evidence>
<keyword evidence="3" id="KW-1185">Reference proteome</keyword>
<proteinExistence type="predicted"/>